<name>A0A0T6BAV1_9SCAR</name>
<organism evidence="5 6">
    <name type="scientific">Oryctes borbonicus</name>
    <dbReference type="NCBI Taxonomy" id="1629725"/>
    <lineage>
        <taxon>Eukaryota</taxon>
        <taxon>Metazoa</taxon>
        <taxon>Ecdysozoa</taxon>
        <taxon>Arthropoda</taxon>
        <taxon>Hexapoda</taxon>
        <taxon>Insecta</taxon>
        <taxon>Pterygota</taxon>
        <taxon>Neoptera</taxon>
        <taxon>Endopterygota</taxon>
        <taxon>Coleoptera</taxon>
        <taxon>Polyphaga</taxon>
        <taxon>Scarabaeiformia</taxon>
        <taxon>Scarabaeidae</taxon>
        <taxon>Dynastinae</taxon>
        <taxon>Oryctes</taxon>
    </lineage>
</organism>
<dbReference type="EMBL" id="LJIG01002488">
    <property type="protein sequence ID" value="KRT84452.1"/>
    <property type="molecule type" value="Genomic_DNA"/>
</dbReference>
<evidence type="ECO:0000313" key="5">
    <source>
        <dbReference type="EMBL" id="KRT84452.1"/>
    </source>
</evidence>
<comment type="subcellular location">
    <subcellularLocation>
        <location evidence="1">Endomembrane system</location>
    </subcellularLocation>
</comment>
<feature type="domain" description="Vacuolar protein 14 C-terminal Fig4-binding" evidence="4">
    <location>
        <begin position="3"/>
        <end position="71"/>
    </location>
</feature>
<feature type="non-terminal residue" evidence="5">
    <location>
        <position position="120"/>
    </location>
</feature>
<dbReference type="PANTHER" id="PTHR16023">
    <property type="entry name" value="TAX1 BINDING PROTEIN-RELATED"/>
    <property type="match status" value="1"/>
</dbReference>
<dbReference type="InterPro" id="IPR021841">
    <property type="entry name" value="VAC14_Fig4p-bd"/>
</dbReference>
<evidence type="ECO:0000313" key="6">
    <source>
        <dbReference type="Proteomes" id="UP000051574"/>
    </source>
</evidence>
<dbReference type="InterPro" id="IPR026825">
    <property type="entry name" value="Vac14"/>
</dbReference>
<keyword evidence="2" id="KW-0677">Repeat</keyword>
<comment type="caution">
    <text evidence="5">The sequence shown here is derived from an EMBL/GenBank/DDBJ whole genome shotgun (WGS) entry which is preliminary data.</text>
</comment>
<protein>
    <recommendedName>
        <fullName evidence="4">Vacuolar protein 14 C-terminal Fig4-binding domain-containing protein</fullName>
    </recommendedName>
</protein>
<sequence length="120" mass="13994">MLFGNLEVTKTLLTEIDKLVRLIESPIFAYLRLELLKVPADECLVRALYGLLMLLPQTEAFQILQTRLSCIPSLHLHCDKRNQTEIKPIPARMSNIDFPKLLESFKRAQENHKEYKKAMR</sequence>
<dbReference type="OrthoDB" id="5574975at2759"/>
<accession>A0A0T6BAV1</accession>
<dbReference type="Proteomes" id="UP000051574">
    <property type="component" value="Unassembled WGS sequence"/>
</dbReference>
<dbReference type="PANTHER" id="PTHR16023:SF0">
    <property type="entry name" value="PROTEIN VAC14 HOMOLOG"/>
    <property type="match status" value="1"/>
</dbReference>
<proteinExistence type="predicted"/>
<gene>
    <name evidence="5" type="ORF">AMK59_463</name>
</gene>
<keyword evidence="3" id="KW-0472">Membrane</keyword>
<dbReference type="Pfam" id="PF11916">
    <property type="entry name" value="Vac14_Fig4_bd"/>
    <property type="match status" value="1"/>
</dbReference>
<evidence type="ECO:0000256" key="1">
    <source>
        <dbReference type="ARBA" id="ARBA00004308"/>
    </source>
</evidence>
<dbReference type="GO" id="GO:0006661">
    <property type="term" value="P:phosphatidylinositol biosynthetic process"/>
    <property type="evidence" value="ECO:0007669"/>
    <property type="project" value="InterPro"/>
</dbReference>
<evidence type="ECO:0000259" key="4">
    <source>
        <dbReference type="Pfam" id="PF11916"/>
    </source>
</evidence>
<dbReference type="GO" id="GO:0070772">
    <property type="term" value="C:PAS complex"/>
    <property type="evidence" value="ECO:0007669"/>
    <property type="project" value="InterPro"/>
</dbReference>
<evidence type="ECO:0000256" key="2">
    <source>
        <dbReference type="ARBA" id="ARBA00022737"/>
    </source>
</evidence>
<evidence type="ECO:0000256" key="3">
    <source>
        <dbReference type="ARBA" id="ARBA00023136"/>
    </source>
</evidence>
<dbReference type="AlphaFoldDB" id="A0A0T6BAV1"/>
<keyword evidence="6" id="KW-1185">Reference proteome</keyword>
<reference evidence="5 6" key="1">
    <citation type="submission" date="2015-09" db="EMBL/GenBank/DDBJ databases">
        <title>Draft genome of the scarab beetle Oryctes borbonicus.</title>
        <authorList>
            <person name="Meyer J.M."/>
            <person name="Markov G.V."/>
            <person name="Baskaran P."/>
            <person name="Herrmann M."/>
            <person name="Sommer R.J."/>
            <person name="Roedelsperger C."/>
        </authorList>
    </citation>
    <scope>NUCLEOTIDE SEQUENCE [LARGE SCALE GENOMIC DNA]</scope>
    <source>
        <strain evidence="5">OB123</strain>
        <tissue evidence="5">Whole animal</tissue>
    </source>
</reference>
<dbReference type="GO" id="GO:0010008">
    <property type="term" value="C:endosome membrane"/>
    <property type="evidence" value="ECO:0007669"/>
    <property type="project" value="TreeGrafter"/>
</dbReference>